<proteinExistence type="predicted"/>
<dbReference type="InterPro" id="IPR007694">
    <property type="entry name" value="DNA_helicase_DnaB-like_C"/>
</dbReference>
<reference evidence="3" key="1">
    <citation type="journal article" date="2019" name="Int. J. Syst. Evol. Microbiol.">
        <title>The Global Catalogue of Microorganisms (GCM) 10K type strain sequencing project: providing services to taxonomists for standard genome sequencing and annotation.</title>
        <authorList>
            <consortium name="The Broad Institute Genomics Platform"/>
            <consortium name="The Broad Institute Genome Sequencing Center for Infectious Disease"/>
            <person name="Wu L."/>
            <person name="Ma J."/>
        </authorList>
    </citation>
    <scope>NUCLEOTIDE SEQUENCE [LARGE SCALE GENOMIC DNA]</scope>
    <source>
        <strain evidence="3">CCUG 58127</strain>
    </source>
</reference>
<dbReference type="Pfam" id="PF03796">
    <property type="entry name" value="DnaB_C"/>
    <property type="match status" value="1"/>
</dbReference>
<protein>
    <submittedName>
        <fullName evidence="2">DnaB-like helicase C-terminal domain-containing protein</fullName>
    </submittedName>
</protein>
<feature type="domain" description="SF4 helicase" evidence="1">
    <location>
        <begin position="76"/>
        <end position="147"/>
    </location>
</feature>
<name>A0ABW2ACP2_9MICO</name>
<accession>A0ABW2ACP2</accession>
<comment type="caution">
    <text evidence="2">The sequence shown here is derived from an EMBL/GenBank/DDBJ whole genome shotgun (WGS) entry which is preliminary data.</text>
</comment>
<dbReference type="InterPro" id="IPR027417">
    <property type="entry name" value="P-loop_NTPase"/>
</dbReference>
<evidence type="ECO:0000313" key="2">
    <source>
        <dbReference type="EMBL" id="MFC6704615.1"/>
    </source>
</evidence>
<dbReference type="SUPFAM" id="SSF52540">
    <property type="entry name" value="P-loop containing nucleoside triphosphate hydrolases"/>
    <property type="match status" value="1"/>
</dbReference>
<sequence length="188" mass="20289">MQKDYRDSGDAGRTMCCTTGMSHFAAGNADRLTSLSDLIADTDATLRRGVPAGSAALGALTSYGNRLSSHESSVATTTLDEIQRISYALAEEHGQPPMVVIDYLQKVPLDAGYDDTQRIAAVTERLKDMALDLGAPVVAIAAADREILGAGRRMRARPARAKDFEHGRYDPDGRAVHERLIDERVVTS</sequence>
<organism evidence="2 3">
    <name type="scientific">Flexivirga alba</name>
    <dbReference type="NCBI Taxonomy" id="702742"/>
    <lineage>
        <taxon>Bacteria</taxon>
        <taxon>Bacillati</taxon>
        <taxon>Actinomycetota</taxon>
        <taxon>Actinomycetes</taxon>
        <taxon>Micrococcales</taxon>
        <taxon>Dermacoccaceae</taxon>
        <taxon>Flexivirga</taxon>
    </lineage>
</organism>
<dbReference type="EMBL" id="JBHSWH010000001">
    <property type="protein sequence ID" value="MFC6704615.1"/>
    <property type="molecule type" value="Genomic_DNA"/>
</dbReference>
<gene>
    <name evidence="2" type="ORF">ACFQDH_04850</name>
</gene>
<dbReference type="Proteomes" id="UP001596298">
    <property type="component" value="Unassembled WGS sequence"/>
</dbReference>
<evidence type="ECO:0000259" key="1">
    <source>
        <dbReference type="Pfam" id="PF03796"/>
    </source>
</evidence>
<dbReference type="RefSeq" id="WP_382399010.1">
    <property type="nucleotide sequence ID" value="NZ_JBHSWH010000001.1"/>
</dbReference>
<dbReference type="Gene3D" id="3.40.50.300">
    <property type="entry name" value="P-loop containing nucleotide triphosphate hydrolases"/>
    <property type="match status" value="1"/>
</dbReference>
<keyword evidence="3" id="KW-1185">Reference proteome</keyword>
<evidence type="ECO:0000313" key="3">
    <source>
        <dbReference type="Proteomes" id="UP001596298"/>
    </source>
</evidence>